<reference evidence="9 10" key="1">
    <citation type="submission" date="2018-10" db="EMBL/GenBank/DDBJ databases">
        <title>Phylogenomics of Brevibacillus.</title>
        <authorList>
            <person name="Dunlap C."/>
        </authorList>
    </citation>
    <scope>NUCLEOTIDE SEQUENCE [LARGE SCALE GENOMIC DNA]</scope>
    <source>
        <strain evidence="9 10">JCM 15085</strain>
    </source>
</reference>
<evidence type="ECO:0000256" key="6">
    <source>
        <dbReference type="ARBA" id="ARBA00029491"/>
    </source>
</evidence>
<comment type="pathway">
    <text evidence="7">Quinol/quinone metabolism; menaquinone biosynthesis.</text>
</comment>
<evidence type="ECO:0000256" key="5">
    <source>
        <dbReference type="ARBA" id="ARBA00023239"/>
    </source>
</evidence>
<dbReference type="CDD" id="cd03317">
    <property type="entry name" value="NAAAR"/>
    <property type="match status" value="1"/>
</dbReference>
<dbReference type="Gene3D" id="3.20.20.120">
    <property type="entry name" value="Enolase-like C-terminal domain"/>
    <property type="match status" value="1"/>
</dbReference>
<comment type="caution">
    <text evidence="9">The sequence shown here is derived from an EMBL/GenBank/DDBJ whole genome shotgun (WGS) entry which is preliminary data.</text>
</comment>
<comment type="cofactor">
    <cofactor evidence="1 7">
        <name>a divalent metal cation</name>
        <dbReference type="ChEBI" id="CHEBI:60240"/>
    </cofactor>
</comment>
<keyword evidence="5 7" id="KW-0456">Lyase</keyword>
<feature type="binding site" evidence="7">
    <location>
        <position position="189"/>
    </location>
    <ligand>
        <name>Mg(2+)</name>
        <dbReference type="ChEBI" id="CHEBI:18420"/>
    </ligand>
</feature>
<accession>A0A3M8CL79</accession>
<dbReference type="SUPFAM" id="SSF51604">
    <property type="entry name" value="Enolase C-terminal domain-like"/>
    <property type="match status" value="1"/>
</dbReference>
<name>A0A3M8CL79_9BACL</name>
<dbReference type="SMART" id="SM00922">
    <property type="entry name" value="MR_MLE"/>
    <property type="match status" value="1"/>
</dbReference>
<dbReference type="Proteomes" id="UP000281915">
    <property type="component" value="Unassembled WGS sequence"/>
</dbReference>
<proteinExistence type="inferred from homology"/>
<dbReference type="SUPFAM" id="SSF54826">
    <property type="entry name" value="Enolase N-terminal domain-like"/>
    <property type="match status" value="1"/>
</dbReference>
<comment type="catalytic activity">
    <reaction evidence="7">
        <text>(1R,6R)-6-hydroxy-2-succinyl-cyclohexa-2,4-diene-1-carboxylate = 2-succinylbenzoate + H2O</text>
        <dbReference type="Rhea" id="RHEA:10196"/>
        <dbReference type="ChEBI" id="CHEBI:15377"/>
        <dbReference type="ChEBI" id="CHEBI:18325"/>
        <dbReference type="ChEBI" id="CHEBI:58689"/>
        <dbReference type="EC" id="4.2.1.113"/>
    </reaction>
</comment>
<dbReference type="HAMAP" id="MF_01933">
    <property type="entry name" value="MenC_2"/>
    <property type="match status" value="1"/>
</dbReference>
<protein>
    <recommendedName>
        <fullName evidence="6 7">o-succinylbenzoate synthase</fullName>
        <shortName evidence="7">OSB synthase</shortName>
        <shortName evidence="7">OSBS</shortName>
        <ecNumber evidence="6 7">4.2.1.113</ecNumber>
    </recommendedName>
    <alternativeName>
        <fullName evidence="7">4-(2'-carboxyphenyl)-4-oxybutyric acid synthase</fullName>
    </alternativeName>
    <alternativeName>
        <fullName evidence="7">o-succinylbenzoic acid synthase</fullName>
    </alternativeName>
</protein>
<dbReference type="Gene3D" id="3.30.390.10">
    <property type="entry name" value="Enolase-like, N-terminal domain"/>
    <property type="match status" value="1"/>
</dbReference>
<dbReference type="InterPro" id="IPR013341">
    <property type="entry name" value="Mandelate_racemase_N_dom"/>
</dbReference>
<dbReference type="UniPathway" id="UPA01057">
    <property type="reaction ID" value="UER00165"/>
</dbReference>
<dbReference type="PANTHER" id="PTHR48073">
    <property type="entry name" value="O-SUCCINYLBENZOATE SYNTHASE-RELATED"/>
    <property type="match status" value="1"/>
</dbReference>
<evidence type="ECO:0000256" key="7">
    <source>
        <dbReference type="HAMAP-Rule" id="MF_01933"/>
    </source>
</evidence>
<comment type="similarity">
    <text evidence="7">Belongs to the mandelate racemase/muconate lactonizing enzyme family. MenC type 2 subfamily.</text>
</comment>
<dbReference type="RefSeq" id="WP_122914597.1">
    <property type="nucleotide sequence ID" value="NZ_RHHT01000045.1"/>
</dbReference>
<dbReference type="InterPro" id="IPR047585">
    <property type="entry name" value="MenC"/>
</dbReference>
<dbReference type="SFLD" id="SFLDG00180">
    <property type="entry name" value="muconate_cycloisomerase"/>
    <property type="match status" value="1"/>
</dbReference>
<dbReference type="Pfam" id="PF02746">
    <property type="entry name" value="MR_MLE_N"/>
    <property type="match status" value="1"/>
</dbReference>
<dbReference type="InterPro" id="IPR010197">
    <property type="entry name" value="OSBS/NAAAR"/>
</dbReference>
<comment type="pathway">
    <text evidence="7">Quinol/quinone metabolism; 1,4-dihydroxy-2-naphthoate biosynthesis; 1,4-dihydroxy-2-naphthoate from chorismate: step 4/7.</text>
</comment>
<sequence>MKIERVELQHLQMPLRFRFETSFGSTTLKDFILVSVYGDGEVGYAESVAMPDPFYSEETTDTVWSMLEKFLIPRLFAHSIESPEEVERIFAPIRRNNMAKSALEGAIWDLSCKQKGISLAKALGGDKKVIDVGVSIGIEPTVDEVLAKVERSLSDGYKKIKVKIKPGFDVQVIRAIREKFGDDVPLMADANSAYTLEHLSIMKELDQYGLIMIEQPLAHDDIVDHAKLQAEISTPICLDESIHTAEDARKAIELGSCRIINIKIGRVGGLTEARKIHDLCQENQIPVWCGGMLESGVGRAHNIAITSLPNFTIPGDTSAGSRYWEEDIVEPGVELIAPGELAVPDGPGIGYALNQKAVGKYVQRTAHFRPSFQG</sequence>
<evidence type="ECO:0000256" key="2">
    <source>
        <dbReference type="ARBA" id="ARBA00022428"/>
    </source>
</evidence>
<dbReference type="UniPathway" id="UPA00079"/>
<dbReference type="Pfam" id="PF13378">
    <property type="entry name" value="MR_MLE_C"/>
    <property type="match status" value="1"/>
</dbReference>
<evidence type="ECO:0000256" key="4">
    <source>
        <dbReference type="ARBA" id="ARBA00022842"/>
    </source>
</evidence>
<feature type="active site" description="Proton donor" evidence="7">
    <location>
        <position position="163"/>
    </location>
</feature>
<keyword evidence="4 7" id="KW-0460">Magnesium</keyword>
<dbReference type="SFLD" id="SFLDS00001">
    <property type="entry name" value="Enolase"/>
    <property type="match status" value="1"/>
</dbReference>
<dbReference type="GO" id="GO:0043748">
    <property type="term" value="F:O-succinylbenzoate synthase activity"/>
    <property type="evidence" value="ECO:0007669"/>
    <property type="project" value="UniProtKB-EC"/>
</dbReference>
<dbReference type="SFLD" id="SFLDF00009">
    <property type="entry name" value="o-succinylbenzoate_synthase"/>
    <property type="match status" value="1"/>
</dbReference>
<feature type="binding site" evidence="7">
    <location>
        <position position="214"/>
    </location>
    <ligand>
        <name>Mg(2+)</name>
        <dbReference type="ChEBI" id="CHEBI:18420"/>
    </ligand>
</feature>
<dbReference type="GO" id="GO:0016854">
    <property type="term" value="F:racemase and epimerase activity"/>
    <property type="evidence" value="ECO:0007669"/>
    <property type="project" value="UniProtKB-ARBA"/>
</dbReference>
<comment type="function">
    <text evidence="7">Converts 2-succinyl-6-hydroxy-2,4-cyclohexadiene-1-carboxylate (SHCHC) to 2-succinylbenzoate (OSB).</text>
</comment>
<feature type="active site" description="Proton acceptor" evidence="7">
    <location>
        <position position="263"/>
    </location>
</feature>
<keyword evidence="2 7" id="KW-0474">Menaquinone biosynthesis</keyword>
<dbReference type="EC" id="4.2.1.113" evidence="6 7"/>
<gene>
    <name evidence="7 9" type="primary">menC</name>
    <name evidence="9" type="ORF">EDM58_18265</name>
</gene>
<evidence type="ECO:0000259" key="8">
    <source>
        <dbReference type="SMART" id="SM00922"/>
    </source>
</evidence>
<keyword evidence="3 7" id="KW-0479">Metal-binding</keyword>
<organism evidence="9 10">
    <name type="scientific">Brevibacillus panacihumi</name>
    <dbReference type="NCBI Taxonomy" id="497735"/>
    <lineage>
        <taxon>Bacteria</taxon>
        <taxon>Bacillati</taxon>
        <taxon>Bacillota</taxon>
        <taxon>Bacilli</taxon>
        <taxon>Bacillales</taxon>
        <taxon>Paenibacillaceae</taxon>
        <taxon>Brevibacillus</taxon>
    </lineage>
</organism>
<evidence type="ECO:0000313" key="10">
    <source>
        <dbReference type="Proteomes" id="UP000281915"/>
    </source>
</evidence>
<evidence type="ECO:0000256" key="3">
    <source>
        <dbReference type="ARBA" id="ARBA00022723"/>
    </source>
</evidence>
<dbReference type="EMBL" id="RHHT01000045">
    <property type="protein sequence ID" value="RNB75625.1"/>
    <property type="molecule type" value="Genomic_DNA"/>
</dbReference>
<evidence type="ECO:0000256" key="1">
    <source>
        <dbReference type="ARBA" id="ARBA00001968"/>
    </source>
</evidence>
<dbReference type="NCBIfam" id="TIGR01928">
    <property type="entry name" value="menC_lowGC_arch"/>
    <property type="match status" value="1"/>
</dbReference>
<dbReference type="InterPro" id="IPR036849">
    <property type="entry name" value="Enolase-like_C_sf"/>
</dbReference>
<dbReference type="PANTHER" id="PTHR48073:SF5">
    <property type="entry name" value="O-SUCCINYLBENZOATE SYNTHASE"/>
    <property type="match status" value="1"/>
</dbReference>
<feature type="domain" description="Mandelate racemase/muconate lactonizing enzyme C-terminal" evidence="8">
    <location>
        <begin position="142"/>
        <end position="235"/>
    </location>
</feature>
<dbReference type="InterPro" id="IPR013342">
    <property type="entry name" value="Mandelate_racemase_C"/>
</dbReference>
<dbReference type="InterPro" id="IPR029017">
    <property type="entry name" value="Enolase-like_N"/>
</dbReference>
<dbReference type="AlphaFoldDB" id="A0A3M8CL79"/>
<dbReference type="GO" id="GO:0009234">
    <property type="term" value="P:menaquinone biosynthetic process"/>
    <property type="evidence" value="ECO:0007669"/>
    <property type="project" value="UniProtKB-UniRule"/>
</dbReference>
<feature type="binding site" evidence="7">
    <location>
        <position position="239"/>
    </location>
    <ligand>
        <name>Mg(2+)</name>
        <dbReference type="ChEBI" id="CHEBI:18420"/>
    </ligand>
</feature>
<evidence type="ECO:0000313" key="9">
    <source>
        <dbReference type="EMBL" id="RNB75625.1"/>
    </source>
</evidence>
<dbReference type="InterPro" id="IPR029065">
    <property type="entry name" value="Enolase_C-like"/>
</dbReference>
<dbReference type="GO" id="GO:0000287">
    <property type="term" value="F:magnesium ion binding"/>
    <property type="evidence" value="ECO:0007669"/>
    <property type="project" value="UniProtKB-UniRule"/>
</dbReference>